<dbReference type="SUPFAM" id="SSF48350">
    <property type="entry name" value="GTPase activation domain, GAP"/>
    <property type="match status" value="1"/>
</dbReference>
<dbReference type="EMBL" id="UYRU01103893">
    <property type="protein sequence ID" value="VDN42183.1"/>
    <property type="molecule type" value="Genomic_DNA"/>
</dbReference>
<dbReference type="AlphaFoldDB" id="A0A3P7NX54"/>
<evidence type="ECO:0000259" key="1">
    <source>
        <dbReference type="PROSITE" id="PS50238"/>
    </source>
</evidence>
<sequence>MDILTYSVTAASQLPQFAFFIHSFRLYFTTGEPPDFSSLNEPGPVFGAPLDSQIQSPDHPGVPLMLDALVQAVQTHGLYHVGLYRAPGRQKEVSRFVCLANLVSPPSRSLLLHTHP</sequence>
<keyword evidence="3" id="KW-1185">Reference proteome</keyword>
<proteinExistence type="predicted"/>
<dbReference type="OrthoDB" id="3183924at2759"/>
<evidence type="ECO:0000313" key="2">
    <source>
        <dbReference type="EMBL" id="VDN42183.1"/>
    </source>
</evidence>
<reference evidence="2 3" key="1">
    <citation type="submission" date="2018-11" db="EMBL/GenBank/DDBJ databases">
        <authorList>
            <consortium name="Pathogen Informatics"/>
        </authorList>
    </citation>
    <scope>NUCLEOTIDE SEQUENCE [LARGE SCALE GENOMIC DNA]</scope>
</reference>
<evidence type="ECO:0000313" key="3">
    <source>
        <dbReference type="Proteomes" id="UP000281553"/>
    </source>
</evidence>
<accession>A0A3P7NX54</accession>
<protein>
    <recommendedName>
        <fullName evidence="1">Rho-GAP domain-containing protein</fullName>
    </recommendedName>
</protein>
<dbReference type="InterPro" id="IPR000198">
    <property type="entry name" value="RhoGAP_dom"/>
</dbReference>
<dbReference type="PROSITE" id="PS50238">
    <property type="entry name" value="RHOGAP"/>
    <property type="match status" value="1"/>
</dbReference>
<dbReference type="Proteomes" id="UP000281553">
    <property type="component" value="Unassembled WGS sequence"/>
</dbReference>
<organism evidence="2 3">
    <name type="scientific">Dibothriocephalus latus</name>
    <name type="common">Fish tapeworm</name>
    <name type="synonym">Diphyllobothrium latum</name>
    <dbReference type="NCBI Taxonomy" id="60516"/>
    <lineage>
        <taxon>Eukaryota</taxon>
        <taxon>Metazoa</taxon>
        <taxon>Spiralia</taxon>
        <taxon>Lophotrochozoa</taxon>
        <taxon>Platyhelminthes</taxon>
        <taxon>Cestoda</taxon>
        <taxon>Eucestoda</taxon>
        <taxon>Diphyllobothriidea</taxon>
        <taxon>Diphyllobothriidae</taxon>
        <taxon>Dibothriocephalus</taxon>
    </lineage>
</organism>
<dbReference type="GO" id="GO:0007165">
    <property type="term" value="P:signal transduction"/>
    <property type="evidence" value="ECO:0007669"/>
    <property type="project" value="InterPro"/>
</dbReference>
<dbReference type="Gene3D" id="1.10.555.10">
    <property type="entry name" value="Rho GTPase activation protein"/>
    <property type="match status" value="1"/>
</dbReference>
<name>A0A3P7NX54_DIBLA</name>
<gene>
    <name evidence="2" type="ORF">DILT_LOCUS18760</name>
</gene>
<dbReference type="InterPro" id="IPR008936">
    <property type="entry name" value="Rho_GTPase_activation_prot"/>
</dbReference>
<feature type="domain" description="Rho-GAP" evidence="1">
    <location>
        <begin position="48"/>
        <end position="116"/>
    </location>
</feature>